<feature type="domain" description="Polysaccharide pyruvyl transferase" evidence="1">
    <location>
        <begin position="56"/>
        <end position="184"/>
    </location>
</feature>
<dbReference type="Proteomes" id="UP000002743">
    <property type="component" value="Chromosome"/>
</dbReference>
<dbReference type="AlphaFoldDB" id="C6X6T1"/>
<evidence type="ECO:0000313" key="2">
    <source>
        <dbReference type="EMBL" id="ACT51074.1"/>
    </source>
</evidence>
<dbReference type="KEGG" id="mei:Msip34_1831"/>
<dbReference type="STRING" id="582744.Msip34_1831"/>
<organism evidence="2 3">
    <name type="scientific">Methylovorus glucosotrophus (strain SIP3-4)</name>
    <dbReference type="NCBI Taxonomy" id="582744"/>
    <lineage>
        <taxon>Bacteria</taxon>
        <taxon>Pseudomonadati</taxon>
        <taxon>Pseudomonadota</taxon>
        <taxon>Betaproteobacteria</taxon>
        <taxon>Nitrosomonadales</taxon>
        <taxon>Methylophilaceae</taxon>
        <taxon>Methylovorus</taxon>
    </lineage>
</organism>
<accession>C6X6T1</accession>
<dbReference type="InterPro" id="IPR007345">
    <property type="entry name" value="Polysacch_pyruvyl_Trfase"/>
</dbReference>
<sequence length="301" mass="33923">MELFFYKCLKPNFGDELNTWMWPRLMEGVWEQDDNSIFVGIGSIINNRYDPAKTKIVFGAGYGGYAPLPTLDESWKFFFVRGKLTAERLSIDPNLAVGDSAILLRSCVKSVPAKQFKVSFMPHWETTYNGNWEFACKLAGIHYIDPSLPVEDVMHQLQASELVVTEAMHGAIVADALRVPWIAIKPFVDLHSMKWYDWASALDINLSPVPLVTSSLLESLVLRYHEKNPTLAGRLNRRARFLKGVGERYFAERAAERLTAVSQLPANLSSDQAMLNAHETMLDKMHALISFLGKGRVLVTS</sequence>
<dbReference type="OrthoDB" id="9803627at2"/>
<dbReference type="EMBL" id="CP001674">
    <property type="protein sequence ID" value="ACT51074.1"/>
    <property type="molecule type" value="Genomic_DNA"/>
</dbReference>
<reference evidence="2 3" key="2">
    <citation type="journal article" date="2011" name="J. Bacteriol.">
        <title>Genomes of three methylotrophs from a single niche uncover genetic and metabolic divergence of Methylophilaceae.</title>
        <authorList>
            <person name="Lapidus A."/>
            <person name="Clum A."/>
            <person name="Labutti K."/>
            <person name="Kaluzhnaya M.G."/>
            <person name="Lim S."/>
            <person name="Beck D.A."/>
            <person name="Glavina Del Rio T."/>
            <person name="Nolan M."/>
            <person name="Mavromatis K."/>
            <person name="Huntemann M."/>
            <person name="Lucas S."/>
            <person name="Lidstrom M.E."/>
            <person name="Ivanova N."/>
            <person name="Chistoserdova L."/>
        </authorList>
    </citation>
    <scope>NUCLEOTIDE SEQUENCE [LARGE SCALE GENOMIC DNA]</scope>
    <source>
        <strain evidence="2 3">SIP3-4</strain>
    </source>
</reference>
<dbReference type="eggNOG" id="COG2327">
    <property type="taxonomic scope" value="Bacteria"/>
</dbReference>
<keyword evidence="3" id="KW-1185">Reference proteome</keyword>
<protein>
    <submittedName>
        <fullName evidence="2">ExoV-like protein</fullName>
    </submittedName>
</protein>
<reference evidence="3" key="1">
    <citation type="submission" date="2009-07" db="EMBL/GenBank/DDBJ databases">
        <title>Complete sequence of chromosome of Methylovorus sp. SIP3-4.</title>
        <authorList>
            <person name="Lucas S."/>
            <person name="Copeland A."/>
            <person name="Lapidus A."/>
            <person name="Glavina del Rio T."/>
            <person name="Tice H."/>
            <person name="Bruce D."/>
            <person name="Goodwin L."/>
            <person name="Pitluck S."/>
            <person name="Clum A."/>
            <person name="Larimer F."/>
            <person name="Land M."/>
            <person name="Hauser L."/>
            <person name="Kyrpides N."/>
            <person name="Mikhailova N."/>
            <person name="Kayluzhnaya M."/>
            <person name="Chistoserdova L."/>
        </authorList>
    </citation>
    <scope>NUCLEOTIDE SEQUENCE [LARGE SCALE GENOMIC DNA]</scope>
    <source>
        <strain evidence="3">SIP3-4</strain>
    </source>
</reference>
<dbReference type="HOGENOM" id="CLU_064297_0_0_4"/>
<evidence type="ECO:0000259" key="1">
    <source>
        <dbReference type="Pfam" id="PF04230"/>
    </source>
</evidence>
<evidence type="ECO:0000313" key="3">
    <source>
        <dbReference type="Proteomes" id="UP000002743"/>
    </source>
</evidence>
<proteinExistence type="predicted"/>
<dbReference type="Pfam" id="PF04230">
    <property type="entry name" value="PS_pyruv_trans"/>
    <property type="match status" value="1"/>
</dbReference>
<dbReference type="RefSeq" id="WP_015830457.1">
    <property type="nucleotide sequence ID" value="NC_012969.1"/>
</dbReference>
<name>C6X6T1_METGS</name>
<gene>
    <name evidence="2" type="ordered locus">Msip34_1831</name>
</gene>